<name>W0AAS5_9SPHN</name>
<dbReference type="Proteomes" id="UP000018851">
    <property type="component" value="Chromosome"/>
</dbReference>
<dbReference type="Pfam" id="PF04311">
    <property type="entry name" value="DUF459"/>
    <property type="match status" value="1"/>
</dbReference>
<dbReference type="STRING" id="1123269.NX02_12540"/>
<dbReference type="EMBL" id="CP006644">
    <property type="protein sequence ID" value="AHE54206.1"/>
    <property type="molecule type" value="Genomic_DNA"/>
</dbReference>
<dbReference type="PATRIC" id="fig|1123269.5.peg.2434"/>
<dbReference type="SUPFAM" id="SSF52266">
    <property type="entry name" value="SGNH hydrolase"/>
    <property type="match status" value="1"/>
</dbReference>
<keyword evidence="2" id="KW-0812">Transmembrane</keyword>
<evidence type="ECO:0000313" key="4">
    <source>
        <dbReference type="Proteomes" id="UP000018851"/>
    </source>
</evidence>
<proteinExistence type="predicted"/>
<dbReference type="eggNOG" id="COG2845">
    <property type="taxonomic scope" value="Bacteria"/>
</dbReference>
<reference evidence="3 4" key="1">
    <citation type="submission" date="2013-07" db="EMBL/GenBank/DDBJ databases">
        <title>Completed genome of Sphingomonas sanxanigenens NX02.</title>
        <authorList>
            <person name="Ma T."/>
            <person name="Huang H."/>
            <person name="Wu M."/>
            <person name="Li X."/>
            <person name="Li G."/>
        </authorList>
    </citation>
    <scope>NUCLEOTIDE SEQUENCE [LARGE SCALE GENOMIC DNA]</scope>
    <source>
        <strain evidence="3 4">NX02</strain>
    </source>
</reference>
<sequence length="347" mass="36923">MVDTRDWAMDGAAARPTSNEGGNHPGIEPGAPAWARAPRRRSPLTLVMDRTAVLFVGIAVGVTIGFAFGEHGGTPAPAAVLPPAPKASPVLGGRPQPAASQIAMDRVSPAVARSAAAGRPVRIGVFGDSFGVGLTQGLYLQFKGDKGYEVEGFARQATGFTRYAKLNLLDDIRSKIDAEPVDVAVISFGANDTFDIYADGVAAKYMTPEWQKIVGDRAEAIVRLLKDRGIAVYWVGLPKMREPDFEAKVAQMNAFYATRMQALGVPFIDTVPLSVDGDGQYTAHLTDPKTGRSELARANDGIHMATGHAYSLLTKGLTTRIRKSVEIARAEAGRPAPGAEPVEERTN</sequence>
<dbReference type="AlphaFoldDB" id="W0AAS5"/>
<gene>
    <name evidence="3" type="ORF">NX02_12540</name>
</gene>
<dbReference type="GO" id="GO:0016788">
    <property type="term" value="F:hydrolase activity, acting on ester bonds"/>
    <property type="evidence" value="ECO:0007669"/>
    <property type="project" value="UniProtKB-ARBA"/>
</dbReference>
<feature type="region of interest" description="Disordered" evidence="1">
    <location>
        <begin position="1"/>
        <end position="34"/>
    </location>
</feature>
<keyword evidence="2" id="KW-0472">Membrane</keyword>
<organism evidence="3 4">
    <name type="scientific">Sphingomonas sanxanigenens DSM 19645 = NX02</name>
    <dbReference type="NCBI Taxonomy" id="1123269"/>
    <lineage>
        <taxon>Bacteria</taxon>
        <taxon>Pseudomonadati</taxon>
        <taxon>Pseudomonadota</taxon>
        <taxon>Alphaproteobacteria</taxon>
        <taxon>Sphingomonadales</taxon>
        <taxon>Sphingomonadaceae</taxon>
        <taxon>Sphingomonas</taxon>
    </lineage>
</organism>
<dbReference type="InterPro" id="IPR036514">
    <property type="entry name" value="SGNH_hydro_sf"/>
</dbReference>
<dbReference type="RefSeq" id="WP_245648833.1">
    <property type="nucleotide sequence ID" value="NZ_CP006644.1"/>
</dbReference>
<dbReference type="InterPro" id="IPR007407">
    <property type="entry name" value="DUF459"/>
</dbReference>
<dbReference type="Gene3D" id="3.40.50.1110">
    <property type="entry name" value="SGNH hydrolase"/>
    <property type="match status" value="1"/>
</dbReference>
<evidence type="ECO:0000256" key="1">
    <source>
        <dbReference type="SAM" id="MobiDB-lite"/>
    </source>
</evidence>
<protein>
    <submittedName>
        <fullName evidence="3">Uncharacterized protein</fullName>
    </submittedName>
</protein>
<dbReference type="HOGENOM" id="CLU_058428_0_0_5"/>
<keyword evidence="2" id="KW-1133">Transmembrane helix</keyword>
<evidence type="ECO:0000256" key="2">
    <source>
        <dbReference type="SAM" id="Phobius"/>
    </source>
</evidence>
<evidence type="ECO:0000313" key="3">
    <source>
        <dbReference type="EMBL" id="AHE54206.1"/>
    </source>
</evidence>
<accession>W0AAS5</accession>
<keyword evidence="4" id="KW-1185">Reference proteome</keyword>
<dbReference type="KEGG" id="ssan:NX02_12540"/>
<feature type="transmembrane region" description="Helical" evidence="2">
    <location>
        <begin position="46"/>
        <end position="68"/>
    </location>
</feature>